<dbReference type="InterPro" id="IPR043504">
    <property type="entry name" value="Peptidase_S1_PA_chymotrypsin"/>
</dbReference>
<dbReference type="SMART" id="SM00020">
    <property type="entry name" value="Tryp_SPc"/>
    <property type="match status" value="1"/>
</dbReference>
<dbReference type="AlphaFoldDB" id="A0A9N9RVK5"/>
<dbReference type="EMBL" id="OU895878">
    <property type="protein sequence ID" value="CAG9803329.1"/>
    <property type="molecule type" value="Genomic_DNA"/>
</dbReference>
<accession>A0A9N9RVK5</accession>
<dbReference type="PROSITE" id="PS50240">
    <property type="entry name" value="TRYPSIN_DOM"/>
    <property type="match status" value="1"/>
</dbReference>
<keyword evidence="4" id="KW-1133">Transmembrane helix</keyword>
<evidence type="ECO:0000259" key="6">
    <source>
        <dbReference type="PROSITE" id="PS50240"/>
    </source>
</evidence>
<keyword evidence="8" id="KW-1185">Reference proteome</keyword>
<dbReference type="Pfam" id="PF00089">
    <property type="entry name" value="Trypsin"/>
    <property type="match status" value="1"/>
</dbReference>
<dbReference type="PANTHER" id="PTHR24256">
    <property type="entry name" value="TRYPTASE-RELATED"/>
    <property type="match status" value="1"/>
</dbReference>
<organism evidence="7 8">
    <name type="scientific">Chironomus riparius</name>
    <dbReference type="NCBI Taxonomy" id="315576"/>
    <lineage>
        <taxon>Eukaryota</taxon>
        <taxon>Metazoa</taxon>
        <taxon>Ecdysozoa</taxon>
        <taxon>Arthropoda</taxon>
        <taxon>Hexapoda</taxon>
        <taxon>Insecta</taxon>
        <taxon>Pterygota</taxon>
        <taxon>Neoptera</taxon>
        <taxon>Endopterygota</taxon>
        <taxon>Diptera</taxon>
        <taxon>Nematocera</taxon>
        <taxon>Chironomoidea</taxon>
        <taxon>Chironomidae</taxon>
        <taxon>Chironominae</taxon>
        <taxon>Chironomus</taxon>
    </lineage>
</organism>
<gene>
    <name evidence="7" type="ORF">CHIRRI_LOCUS6230</name>
</gene>
<evidence type="ECO:0000313" key="7">
    <source>
        <dbReference type="EMBL" id="CAG9803329.1"/>
    </source>
</evidence>
<dbReference type="GO" id="GO:0004252">
    <property type="term" value="F:serine-type endopeptidase activity"/>
    <property type="evidence" value="ECO:0007669"/>
    <property type="project" value="InterPro"/>
</dbReference>
<reference evidence="7" key="2">
    <citation type="submission" date="2022-10" db="EMBL/GenBank/DDBJ databases">
        <authorList>
            <consortium name="ENA_rothamsted_submissions"/>
            <consortium name="culmorum"/>
            <person name="King R."/>
        </authorList>
    </citation>
    <scope>NUCLEOTIDE SEQUENCE</scope>
</reference>
<feature type="transmembrane region" description="Helical" evidence="4">
    <location>
        <begin position="275"/>
        <end position="294"/>
    </location>
</feature>
<feature type="chain" id="PRO_5040378729" description="Peptidase S1 domain-containing protein" evidence="5">
    <location>
        <begin position="19"/>
        <end position="307"/>
    </location>
</feature>
<keyword evidence="5" id="KW-0732">Signal</keyword>
<keyword evidence="1" id="KW-1015">Disulfide bond</keyword>
<feature type="signal peptide" evidence="5">
    <location>
        <begin position="1"/>
        <end position="18"/>
    </location>
</feature>
<evidence type="ECO:0000256" key="4">
    <source>
        <dbReference type="SAM" id="Phobius"/>
    </source>
</evidence>
<feature type="domain" description="Peptidase S1" evidence="6">
    <location>
        <begin position="24"/>
        <end position="267"/>
    </location>
</feature>
<evidence type="ECO:0000256" key="3">
    <source>
        <dbReference type="ARBA" id="ARBA00024195"/>
    </source>
</evidence>
<comment type="similarity">
    <text evidence="3">Belongs to the peptidase S1 family. CLIP subfamily.</text>
</comment>
<dbReference type="Gene3D" id="2.40.10.10">
    <property type="entry name" value="Trypsin-like serine proteases"/>
    <property type="match status" value="1"/>
</dbReference>
<evidence type="ECO:0000256" key="1">
    <source>
        <dbReference type="ARBA" id="ARBA00023157"/>
    </source>
</evidence>
<dbReference type="SUPFAM" id="SSF50494">
    <property type="entry name" value="Trypsin-like serine proteases"/>
    <property type="match status" value="1"/>
</dbReference>
<evidence type="ECO:0000256" key="2">
    <source>
        <dbReference type="ARBA" id="ARBA00023180"/>
    </source>
</evidence>
<proteinExistence type="inferred from homology"/>
<evidence type="ECO:0000256" key="5">
    <source>
        <dbReference type="SAM" id="SignalP"/>
    </source>
</evidence>
<keyword evidence="4" id="KW-0472">Membrane</keyword>
<dbReference type="InterPro" id="IPR001254">
    <property type="entry name" value="Trypsin_dom"/>
</dbReference>
<dbReference type="GO" id="GO:0006508">
    <property type="term" value="P:proteolysis"/>
    <property type="evidence" value="ECO:0007669"/>
    <property type="project" value="InterPro"/>
</dbReference>
<keyword evidence="2" id="KW-0325">Glycoprotein</keyword>
<sequence length="307" mass="34492">MKNLKILLVFLYLSIICAQRIPVLNNGNENKSIDHIPYVASLRLDETDESYFGKGHFCTGVFIGTKAVLTLASCFYRNDALLLPEDVRIIGGTKFKFEEEDLTFSTILEDFKIHENFSRSSLENNIAIGYLHDAIPKDNAFVKTINRIASETATESVQMKIYGWSLSTMMYEESLHLLSGEVEIVSTEQCDTEHNKITSSTICAGPYFVNGCETDDGGPLVDDARGGTLYGLIDARPAGYCSKIITNRLGTYVDVSQFYNWILEYNRNSASCRNIISIIVLITLCIVVAQLQMVKLINIQNKKVWIY</sequence>
<dbReference type="InterPro" id="IPR009003">
    <property type="entry name" value="Peptidase_S1_PA"/>
</dbReference>
<dbReference type="Proteomes" id="UP001153620">
    <property type="component" value="Chromosome 2"/>
</dbReference>
<evidence type="ECO:0000313" key="8">
    <source>
        <dbReference type="Proteomes" id="UP001153620"/>
    </source>
</evidence>
<protein>
    <recommendedName>
        <fullName evidence="6">Peptidase S1 domain-containing protein</fullName>
    </recommendedName>
</protein>
<dbReference type="OrthoDB" id="8189841at2759"/>
<keyword evidence="4" id="KW-0812">Transmembrane</keyword>
<dbReference type="InterPro" id="IPR051487">
    <property type="entry name" value="Ser/Thr_Proteases_Immune/Dev"/>
</dbReference>
<reference evidence="7" key="1">
    <citation type="submission" date="2022-01" db="EMBL/GenBank/DDBJ databases">
        <authorList>
            <person name="King R."/>
        </authorList>
    </citation>
    <scope>NUCLEOTIDE SEQUENCE</scope>
</reference>
<name>A0A9N9RVK5_9DIPT</name>